<comment type="caution">
    <text evidence="1">The sequence shown here is derived from an EMBL/GenBank/DDBJ whole genome shotgun (WGS) entry which is preliminary data.</text>
</comment>
<organism evidence="1 2">
    <name type="scientific">Tunturiibacter empetritectus</name>
    <dbReference type="NCBI Taxonomy" id="3069691"/>
    <lineage>
        <taxon>Bacteria</taxon>
        <taxon>Pseudomonadati</taxon>
        <taxon>Acidobacteriota</taxon>
        <taxon>Terriglobia</taxon>
        <taxon>Terriglobales</taxon>
        <taxon>Acidobacteriaceae</taxon>
        <taxon>Tunturiibacter</taxon>
    </lineage>
</organism>
<dbReference type="InterPro" id="IPR023214">
    <property type="entry name" value="HAD_sf"/>
</dbReference>
<dbReference type="Proteomes" id="UP000568106">
    <property type="component" value="Unassembled WGS sequence"/>
</dbReference>
<dbReference type="Gene3D" id="3.40.50.1000">
    <property type="entry name" value="HAD superfamily/HAD-like"/>
    <property type="match status" value="1"/>
</dbReference>
<keyword evidence="1" id="KW-0378">Hydrolase</keyword>
<dbReference type="EMBL" id="JACHDY010000001">
    <property type="protein sequence ID" value="MBB5315848.1"/>
    <property type="molecule type" value="Genomic_DNA"/>
</dbReference>
<dbReference type="PANTHER" id="PTHR43611:SF3">
    <property type="entry name" value="FLAVIN MONONUCLEOTIDE HYDROLASE 1, CHLOROPLATIC"/>
    <property type="match status" value="1"/>
</dbReference>
<dbReference type="InterPro" id="IPR006439">
    <property type="entry name" value="HAD-SF_hydro_IA"/>
</dbReference>
<dbReference type="NCBIfam" id="TIGR01549">
    <property type="entry name" value="HAD-SF-IA-v1"/>
    <property type="match status" value="1"/>
</dbReference>
<dbReference type="AlphaFoldDB" id="A0A7W8IGL1"/>
<dbReference type="GO" id="GO:0016787">
    <property type="term" value="F:hydrolase activity"/>
    <property type="evidence" value="ECO:0007669"/>
    <property type="project" value="UniProtKB-KW"/>
</dbReference>
<dbReference type="CDD" id="cd02603">
    <property type="entry name" value="HAD_sEH-N_like"/>
    <property type="match status" value="1"/>
</dbReference>
<dbReference type="PANTHER" id="PTHR43611">
    <property type="entry name" value="ALPHA-D-GLUCOSE 1-PHOSPHATE PHOSPHATASE"/>
    <property type="match status" value="1"/>
</dbReference>
<reference evidence="1" key="1">
    <citation type="submission" date="2020-08" db="EMBL/GenBank/DDBJ databases">
        <title>Genomic Encyclopedia of Type Strains, Phase IV (KMG-V): Genome sequencing to study the core and pangenomes of soil and plant-associated prokaryotes.</title>
        <authorList>
            <person name="Whitman W."/>
        </authorList>
    </citation>
    <scope>NUCLEOTIDE SEQUENCE [LARGE SCALE GENOMIC DNA]</scope>
    <source>
        <strain evidence="1">M8UP27</strain>
    </source>
</reference>
<dbReference type="Pfam" id="PF00702">
    <property type="entry name" value="Hydrolase"/>
    <property type="match status" value="1"/>
</dbReference>
<evidence type="ECO:0000313" key="2">
    <source>
        <dbReference type="Proteomes" id="UP000568106"/>
    </source>
</evidence>
<evidence type="ECO:0000313" key="1">
    <source>
        <dbReference type="EMBL" id="MBB5315848.1"/>
    </source>
</evidence>
<keyword evidence="2" id="KW-1185">Reference proteome</keyword>
<name>A0A7W8IGL1_9BACT</name>
<sequence length="220" mass="24645">MALVKAVLFDYGMVLSGEPDSTAWTRLLTITGLSEELLHREYWAHRHAYDRGDLNAQSFWHTVAAGAGIVITPTQLAQLIAADTDLWSTLNPPMLAWVDQLQRAGIRTGILSNMPDAMEAGLRARHAWIESFDHHTWSHAVNRAKPEPEIYQHAAEGLQTPPEHILFIDDKEENITAALAAGMQAIQYSSHAAFEREMKARGLDYLLQLERHTDSQNGKL</sequence>
<accession>A0A7W8IGL1</accession>
<proteinExistence type="predicted"/>
<gene>
    <name evidence="1" type="ORF">HDF09_000498</name>
</gene>
<dbReference type="InterPro" id="IPR036412">
    <property type="entry name" value="HAD-like_sf"/>
</dbReference>
<dbReference type="NCBIfam" id="TIGR01509">
    <property type="entry name" value="HAD-SF-IA-v3"/>
    <property type="match status" value="1"/>
</dbReference>
<protein>
    <submittedName>
        <fullName evidence="1">Hydrolase of the HAD superfamily</fullName>
    </submittedName>
</protein>
<dbReference type="SUPFAM" id="SSF56784">
    <property type="entry name" value="HAD-like"/>
    <property type="match status" value="1"/>
</dbReference>